<keyword evidence="5" id="KW-0378">Hydrolase</keyword>
<accession>A0A9Q3H8E7</accession>
<evidence type="ECO:0000256" key="1">
    <source>
        <dbReference type="ARBA" id="ARBA00022695"/>
    </source>
</evidence>
<dbReference type="AlphaFoldDB" id="A0A9Q3H8E7"/>
<keyword evidence="6" id="KW-0460">Magnesium</keyword>
<dbReference type="GO" id="GO:0003964">
    <property type="term" value="F:RNA-directed DNA polymerase activity"/>
    <property type="evidence" value="ECO:0007669"/>
    <property type="project" value="UniProtKB-KW"/>
</dbReference>
<keyword evidence="12" id="KW-1185">Reference proteome</keyword>
<keyword evidence="2" id="KW-0540">Nuclease</keyword>
<organism evidence="11 12">
    <name type="scientific">Austropuccinia psidii MF-1</name>
    <dbReference type="NCBI Taxonomy" id="1389203"/>
    <lineage>
        <taxon>Eukaryota</taxon>
        <taxon>Fungi</taxon>
        <taxon>Dikarya</taxon>
        <taxon>Basidiomycota</taxon>
        <taxon>Pucciniomycotina</taxon>
        <taxon>Pucciniomycetes</taxon>
        <taxon>Pucciniales</taxon>
        <taxon>Sphaerophragmiaceae</taxon>
        <taxon>Austropuccinia</taxon>
    </lineage>
</organism>
<dbReference type="Gene3D" id="3.30.420.10">
    <property type="entry name" value="Ribonuclease H-like superfamily/Ribonuclease H"/>
    <property type="match status" value="1"/>
</dbReference>
<dbReference type="GO" id="GO:0015074">
    <property type="term" value="P:DNA integration"/>
    <property type="evidence" value="ECO:0007669"/>
    <property type="project" value="UniProtKB-KW"/>
</dbReference>
<evidence type="ECO:0000256" key="10">
    <source>
        <dbReference type="ARBA" id="ARBA00023172"/>
    </source>
</evidence>
<keyword evidence="3" id="KW-0479">Metal-binding</keyword>
<keyword evidence="9" id="KW-0808">Transferase</keyword>
<dbReference type="InterPro" id="IPR036397">
    <property type="entry name" value="RNaseH_sf"/>
</dbReference>
<evidence type="ECO:0000256" key="9">
    <source>
        <dbReference type="ARBA" id="ARBA00022932"/>
    </source>
</evidence>
<dbReference type="PANTHER" id="PTHR42648:SF11">
    <property type="entry name" value="TRANSPOSON TY4-P GAG-POL POLYPROTEIN"/>
    <property type="match status" value="1"/>
</dbReference>
<dbReference type="InterPro" id="IPR012337">
    <property type="entry name" value="RNaseH-like_sf"/>
</dbReference>
<evidence type="ECO:0000256" key="7">
    <source>
        <dbReference type="ARBA" id="ARBA00022908"/>
    </source>
</evidence>
<protein>
    <recommendedName>
        <fullName evidence="13">Integrase catalytic domain-containing protein</fullName>
    </recommendedName>
</protein>
<reference evidence="11" key="1">
    <citation type="submission" date="2021-03" db="EMBL/GenBank/DDBJ databases">
        <title>Draft genome sequence of rust myrtle Austropuccinia psidii MF-1, a brazilian biotype.</title>
        <authorList>
            <person name="Quecine M.C."/>
            <person name="Pachon D.M.R."/>
            <person name="Bonatelli M.L."/>
            <person name="Correr F.H."/>
            <person name="Franceschini L.M."/>
            <person name="Leite T.F."/>
            <person name="Margarido G.R.A."/>
            <person name="Almeida C.A."/>
            <person name="Ferrarezi J.A."/>
            <person name="Labate C.A."/>
        </authorList>
    </citation>
    <scope>NUCLEOTIDE SEQUENCE</scope>
    <source>
        <strain evidence="11">MF-1</strain>
    </source>
</reference>
<name>A0A9Q3H8E7_9BASI</name>
<dbReference type="EMBL" id="AVOT02012921">
    <property type="protein sequence ID" value="MBW0495116.1"/>
    <property type="molecule type" value="Genomic_DNA"/>
</dbReference>
<keyword evidence="7" id="KW-0229">DNA integration</keyword>
<dbReference type="Proteomes" id="UP000765509">
    <property type="component" value="Unassembled WGS sequence"/>
</dbReference>
<proteinExistence type="predicted"/>
<evidence type="ECO:0000313" key="12">
    <source>
        <dbReference type="Proteomes" id="UP000765509"/>
    </source>
</evidence>
<dbReference type="GO" id="GO:0046872">
    <property type="term" value="F:metal ion binding"/>
    <property type="evidence" value="ECO:0007669"/>
    <property type="project" value="UniProtKB-KW"/>
</dbReference>
<sequence>MKINLEIPSSFVTTSINDLWHKRHGHPGRLPSNHAPCIMCDLNKAHLLPFKHQFELVSSPLDCVHIDIVGPIAPSSISGYHYFLTIVDQATSFKMIYFLKNKFDALNHFVIAKKQMQNQLDRRLKKIVSD</sequence>
<evidence type="ECO:0000313" key="11">
    <source>
        <dbReference type="EMBL" id="MBW0495116.1"/>
    </source>
</evidence>
<keyword evidence="4" id="KW-0255">Endonuclease</keyword>
<dbReference type="GO" id="GO:0016787">
    <property type="term" value="F:hydrolase activity"/>
    <property type="evidence" value="ECO:0007669"/>
    <property type="project" value="UniProtKB-KW"/>
</dbReference>
<evidence type="ECO:0000256" key="3">
    <source>
        <dbReference type="ARBA" id="ARBA00022723"/>
    </source>
</evidence>
<gene>
    <name evidence="11" type="ORF">O181_034831</name>
</gene>
<dbReference type="OrthoDB" id="4924025at2759"/>
<keyword evidence="1" id="KW-0548">Nucleotidyltransferase</keyword>
<dbReference type="PANTHER" id="PTHR42648">
    <property type="entry name" value="TRANSPOSASE, PUTATIVE-RELATED"/>
    <property type="match status" value="1"/>
</dbReference>
<evidence type="ECO:0000256" key="5">
    <source>
        <dbReference type="ARBA" id="ARBA00022801"/>
    </source>
</evidence>
<keyword evidence="8" id="KW-0695">RNA-directed DNA polymerase</keyword>
<dbReference type="GO" id="GO:0003676">
    <property type="term" value="F:nucleic acid binding"/>
    <property type="evidence" value="ECO:0007669"/>
    <property type="project" value="InterPro"/>
</dbReference>
<dbReference type="GO" id="GO:0004519">
    <property type="term" value="F:endonuclease activity"/>
    <property type="evidence" value="ECO:0007669"/>
    <property type="project" value="UniProtKB-KW"/>
</dbReference>
<keyword evidence="9" id="KW-0239">DNA-directed DNA polymerase</keyword>
<comment type="caution">
    <text evidence="11">The sequence shown here is derived from an EMBL/GenBank/DDBJ whole genome shotgun (WGS) entry which is preliminary data.</text>
</comment>
<dbReference type="InterPro" id="IPR039537">
    <property type="entry name" value="Retrotran_Ty1/copia-like"/>
</dbReference>
<keyword evidence="10" id="KW-0233">DNA recombination</keyword>
<evidence type="ECO:0000256" key="8">
    <source>
        <dbReference type="ARBA" id="ARBA00022918"/>
    </source>
</evidence>
<evidence type="ECO:0000256" key="4">
    <source>
        <dbReference type="ARBA" id="ARBA00022759"/>
    </source>
</evidence>
<dbReference type="GO" id="GO:0006310">
    <property type="term" value="P:DNA recombination"/>
    <property type="evidence" value="ECO:0007669"/>
    <property type="project" value="UniProtKB-KW"/>
</dbReference>
<evidence type="ECO:0000256" key="2">
    <source>
        <dbReference type="ARBA" id="ARBA00022722"/>
    </source>
</evidence>
<dbReference type="SUPFAM" id="SSF53098">
    <property type="entry name" value="Ribonuclease H-like"/>
    <property type="match status" value="1"/>
</dbReference>
<evidence type="ECO:0008006" key="13">
    <source>
        <dbReference type="Google" id="ProtNLM"/>
    </source>
</evidence>
<evidence type="ECO:0000256" key="6">
    <source>
        <dbReference type="ARBA" id="ARBA00022842"/>
    </source>
</evidence>
<dbReference type="GO" id="GO:0003887">
    <property type="term" value="F:DNA-directed DNA polymerase activity"/>
    <property type="evidence" value="ECO:0007669"/>
    <property type="project" value="UniProtKB-KW"/>
</dbReference>